<dbReference type="AlphaFoldDB" id="A0A6S6SMV9"/>
<dbReference type="EMBL" id="CACVAS010000047">
    <property type="protein sequence ID" value="CAA6806697.1"/>
    <property type="molecule type" value="Genomic_DNA"/>
</dbReference>
<sequence length="88" mass="10509">MVERPVMILSMLFVFSSSVLHATYVELAAKEKVFHKYILDHNRLERLAMYQITLATKWIYIEKKKTCLLLDNYKGLYENRADIPLSWR</sequence>
<protein>
    <submittedName>
        <fullName evidence="1">Uncharacterized protein</fullName>
    </submittedName>
</protein>
<proteinExistence type="predicted"/>
<name>A0A6S6SMV9_9BACT</name>
<evidence type="ECO:0000313" key="1">
    <source>
        <dbReference type="EMBL" id="CAA6806697.1"/>
    </source>
</evidence>
<accession>A0A6S6SMV9</accession>
<organism evidence="1">
    <name type="scientific">uncultured Sulfurovum sp</name>
    <dbReference type="NCBI Taxonomy" id="269237"/>
    <lineage>
        <taxon>Bacteria</taxon>
        <taxon>Pseudomonadati</taxon>
        <taxon>Campylobacterota</taxon>
        <taxon>Epsilonproteobacteria</taxon>
        <taxon>Campylobacterales</taxon>
        <taxon>Sulfurovaceae</taxon>
        <taxon>Sulfurovum</taxon>
        <taxon>environmental samples</taxon>
    </lineage>
</organism>
<reference evidence="1" key="1">
    <citation type="submission" date="2020-01" db="EMBL/GenBank/DDBJ databases">
        <authorList>
            <person name="Meier V. D."/>
            <person name="Meier V D."/>
        </authorList>
    </citation>
    <scope>NUCLEOTIDE SEQUENCE</scope>
    <source>
        <strain evidence="1">HLG_WM_MAG_01</strain>
    </source>
</reference>
<gene>
    <name evidence="1" type="ORF">HELGO_WM3216</name>
</gene>